<organism evidence="2 3">
    <name type="scientific">Tetraodon nigroviridis</name>
    <name type="common">Spotted green pufferfish</name>
    <name type="synonym">Chelonodon nigroviridis</name>
    <dbReference type="NCBI Taxonomy" id="99883"/>
    <lineage>
        <taxon>Eukaryota</taxon>
        <taxon>Metazoa</taxon>
        <taxon>Chordata</taxon>
        <taxon>Craniata</taxon>
        <taxon>Vertebrata</taxon>
        <taxon>Euteleostomi</taxon>
        <taxon>Actinopterygii</taxon>
        <taxon>Neopterygii</taxon>
        <taxon>Teleostei</taxon>
        <taxon>Neoteleostei</taxon>
        <taxon>Acanthomorphata</taxon>
        <taxon>Eupercaria</taxon>
        <taxon>Tetraodontiformes</taxon>
        <taxon>Tetradontoidea</taxon>
        <taxon>Tetraodontidae</taxon>
        <taxon>Tetraodon</taxon>
    </lineage>
</organism>
<feature type="repeat" description="ANK" evidence="1">
    <location>
        <begin position="47"/>
        <end position="79"/>
    </location>
</feature>
<dbReference type="FunCoup" id="H3DPC4">
    <property type="interactions" value="557"/>
</dbReference>
<sequence>TRMAEDRLEVRQIYRLLQFVNEVNKPQLEKILQLGVENLILLTEPKHSIGALHAATLTNNLEMVSLLLSKGADVNVQDKLGRTPAMMAAELGNDTILGFLIENEADLALQDKEGQGVLFYCIYPTENHARCLQAALAARADVNSISSRGVHVFQLMCEKAQGHVAMCLRMLENGADPNARNLETGITALMEAAKAGLLELVRAILAEGADPNMVDANDLTAVHYAAMGSFLEVIMLLSGYSARMCTIDNVERTPLHYAATTGDVKCCRFLAQRGCNPLIKDKAGVLPRQIAQDANYKDVAKELKKAEKQHGKRSSSGQMTVVWALTLHDWSQVREKELLNAFGKDSVTAPTKKFISVLQELKAPVDPDQLHAVVSTIEVVSESIPSHVNIRDFIKGTKYISKQFLYSTYFQQKKKKEPKGKAKKKGKFVNPFPICVLPPENIPRRSGGGPPLYMIEKYNPAHSSHFNLYNPPLHPVLDDSRWYIDNPDKEFVPINNCVRNGDMPSLDLAFRQGIPVDIQDQAYKTPLMVACAEGCYEVVRYLLGRGADVNKQDQFVWTPLHHAAYAGHVEIIELLLEAGADVEALALNGATPLMRAIQSSRPACVDALLKAGADVNAVNKTGQTCMDIAKSFADTRVIELIQERMEPSPNGDGQNGKK</sequence>
<dbReference type="OMA" id="ATDNFMW"/>
<proteinExistence type="predicted"/>
<dbReference type="PROSITE" id="PS50297">
    <property type="entry name" value="ANK_REP_REGION"/>
    <property type="match status" value="7"/>
</dbReference>
<dbReference type="PROSITE" id="PS50088">
    <property type="entry name" value="ANK_REPEAT"/>
    <property type="match status" value="7"/>
</dbReference>
<protein>
    <submittedName>
        <fullName evidence="2">Ankyrin repeat and EF-hand domain containing 1a</fullName>
    </submittedName>
</protein>
<dbReference type="SUPFAM" id="SSF48403">
    <property type="entry name" value="Ankyrin repeat"/>
    <property type="match status" value="2"/>
</dbReference>
<evidence type="ECO:0000313" key="3">
    <source>
        <dbReference type="Proteomes" id="UP000007303"/>
    </source>
</evidence>
<feature type="repeat" description="ANK" evidence="1">
    <location>
        <begin position="250"/>
        <end position="282"/>
    </location>
</feature>
<dbReference type="AlphaFoldDB" id="H3DPC4"/>
<dbReference type="PANTHER" id="PTHR24127">
    <property type="entry name" value="ANKYRIN REPEAT AND EF-HAND DOMAIN-CONTAINING PROTEIN 1"/>
    <property type="match status" value="1"/>
</dbReference>
<reference evidence="2" key="3">
    <citation type="submission" date="2025-09" db="UniProtKB">
        <authorList>
            <consortium name="Ensembl"/>
        </authorList>
    </citation>
    <scope>IDENTIFICATION</scope>
</reference>
<dbReference type="HOGENOM" id="CLU_020261_0_0_1"/>
<feature type="repeat" description="ANK" evidence="1">
    <location>
        <begin position="184"/>
        <end position="216"/>
    </location>
</feature>
<feature type="repeat" description="ANK" evidence="1">
    <location>
        <begin position="558"/>
        <end position="587"/>
    </location>
</feature>
<dbReference type="InterPro" id="IPR036770">
    <property type="entry name" value="Ankyrin_rpt-contain_sf"/>
</dbReference>
<dbReference type="GeneTree" id="ENSGT00940000156852"/>
<dbReference type="Proteomes" id="UP000007303">
    <property type="component" value="Unassembled WGS sequence"/>
</dbReference>
<dbReference type="SMART" id="SM00248">
    <property type="entry name" value="ANK"/>
    <property type="match status" value="11"/>
</dbReference>
<dbReference type="Ensembl" id="ENSTNIT00000022612.1">
    <property type="protein sequence ID" value="ENSTNIP00000022373.1"/>
    <property type="gene ID" value="ENSTNIG00000019176.1"/>
</dbReference>
<name>H3DPC4_TETNG</name>
<dbReference type="Gene3D" id="1.25.40.20">
    <property type="entry name" value="Ankyrin repeat-containing domain"/>
    <property type="match status" value="3"/>
</dbReference>
<feature type="repeat" description="ANK" evidence="1">
    <location>
        <begin position="80"/>
        <end position="112"/>
    </location>
</feature>
<dbReference type="Pfam" id="PF12796">
    <property type="entry name" value="Ank_2"/>
    <property type="match status" value="3"/>
</dbReference>
<dbReference type="InterPro" id="IPR052801">
    <property type="entry name" value="Ankyrin-EF-hand"/>
</dbReference>
<accession>H3DPC4</accession>
<dbReference type="PANTHER" id="PTHR24127:SF1">
    <property type="entry name" value="ANKYRIN REPEAT AND EF-HAND DOMAIN-CONTAINING PROTEIN 1"/>
    <property type="match status" value="1"/>
</dbReference>
<reference evidence="3" key="1">
    <citation type="journal article" date="2004" name="Nature">
        <title>Genome duplication in the teleost fish Tetraodon nigroviridis reveals the early vertebrate proto-karyotype.</title>
        <authorList>
            <person name="Jaillon O."/>
            <person name="Aury J.-M."/>
            <person name="Brunet F."/>
            <person name="Petit J.-L."/>
            <person name="Stange-Thomann N."/>
            <person name="Mauceli E."/>
            <person name="Bouneau L."/>
            <person name="Fischer C."/>
            <person name="Ozouf-Costaz C."/>
            <person name="Bernot A."/>
            <person name="Nicaud S."/>
            <person name="Jaffe D."/>
            <person name="Fisher S."/>
            <person name="Lutfalla G."/>
            <person name="Dossat C."/>
            <person name="Segurens B."/>
            <person name="Dasilva C."/>
            <person name="Salanoubat M."/>
            <person name="Levy M."/>
            <person name="Boudet N."/>
            <person name="Castellano S."/>
            <person name="Anthouard V."/>
            <person name="Jubin C."/>
            <person name="Castelli V."/>
            <person name="Katinka M."/>
            <person name="Vacherie B."/>
            <person name="Biemont C."/>
            <person name="Skalli Z."/>
            <person name="Cattolico L."/>
            <person name="Poulain J."/>
            <person name="De Berardinis V."/>
            <person name="Cruaud C."/>
            <person name="Duprat S."/>
            <person name="Brottier P."/>
            <person name="Coutanceau J.-P."/>
            <person name="Gouzy J."/>
            <person name="Parra G."/>
            <person name="Lardier G."/>
            <person name="Chapple C."/>
            <person name="McKernan K.J."/>
            <person name="McEwan P."/>
            <person name="Bosak S."/>
            <person name="Kellis M."/>
            <person name="Volff J.-N."/>
            <person name="Guigo R."/>
            <person name="Zody M.C."/>
            <person name="Mesirov J."/>
            <person name="Lindblad-Toh K."/>
            <person name="Birren B."/>
            <person name="Nusbaum C."/>
            <person name="Kahn D."/>
            <person name="Robinson-Rechavi M."/>
            <person name="Laudet V."/>
            <person name="Schachter V."/>
            <person name="Quetier F."/>
            <person name="Saurin W."/>
            <person name="Scarpelli C."/>
            <person name="Wincker P."/>
            <person name="Lander E.S."/>
            <person name="Weissenbach J."/>
            <person name="Roest Crollius H."/>
        </authorList>
    </citation>
    <scope>NUCLEOTIDE SEQUENCE [LARGE SCALE GENOMIC DNA]</scope>
</reference>
<evidence type="ECO:0000313" key="2">
    <source>
        <dbReference type="Ensembl" id="ENSTNIP00000022373.1"/>
    </source>
</evidence>
<evidence type="ECO:0000256" key="1">
    <source>
        <dbReference type="PROSITE-ProRule" id="PRU00023"/>
    </source>
</evidence>
<keyword evidence="1" id="KW-0040">ANK repeat</keyword>
<feature type="repeat" description="ANK" evidence="1">
    <location>
        <begin position="522"/>
        <end position="554"/>
    </location>
</feature>
<feature type="repeat" description="ANK" evidence="1">
    <location>
        <begin position="588"/>
        <end position="620"/>
    </location>
</feature>
<dbReference type="STRING" id="99883.ENSTNIP00000022373"/>
<dbReference type="InterPro" id="IPR002110">
    <property type="entry name" value="Ankyrin_rpt"/>
</dbReference>
<dbReference type="InParanoid" id="H3DPC4"/>
<dbReference type="PRINTS" id="PR01415">
    <property type="entry name" value="ANKYRIN"/>
</dbReference>
<keyword evidence="3" id="KW-1185">Reference proteome</keyword>
<reference evidence="2" key="2">
    <citation type="submission" date="2025-08" db="UniProtKB">
        <authorList>
            <consortium name="Ensembl"/>
        </authorList>
    </citation>
    <scope>IDENTIFICATION</scope>
</reference>